<dbReference type="PROSITE" id="PS00136">
    <property type="entry name" value="SUBTILASE_ASP"/>
    <property type="match status" value="1"/>
</dbReference>
<dbReference type="PROSITE" id="PS51892">
    <property type="entry name" value="SUBTILASE"/>
    <property type="match status" value="1"/>
</dbReference>
<gene>
    <name evidence="11" type="ORF">FB471_2410</name>
</gene>
<evidence type="ECO:0000313" key="12">
    <source>
        <dbReference type="Proteomes" id="UP000320876"/>
    </source>
</evidence>
<dbReference type="PROSITE" id="PS00137">
    <property type="entry name" value="SUBTILASE_HIS"/>
    <property type="match status" value="1"/>
</dbReference>
<dbReference type="SUPFAM" id="SSF52025">
    <property type="entry name" value="PA domain"/>
    <property type="match status" value="1"/>
</dbReference>
<dbReference type="OrthoDB" id="9795680at2"/>
<feature type="domain" description="Peptidase S8/S53" evidence="10">
    <location>
        <begin position="239"/>
        <end position="502"/>
    </location>
</feature>
<dbReference type="EMBL" id="VFML01000001">
    <property type="protein sequence ID" value="TQJ02674.1"/>
    <property type="molecule type" value="Genomic_DNA"/>
</dbReference>
<evidence type="ECO:0000256" key="3">
    <source>
        <dbReference type="ARBA" id="ARBA00022801"/>
    </source>
</evidence>
<protein>
    <submittedName>
        <fullName evidence="11">PA domain-containing protein</fullName>
    </submittedName>
</protein>
<accession>A0A542DI21</accession>
<dbReference type="RefSeq" id="WP_141997847.1">
    <property type="nucleotide sequence ID" value="NZ_VFML01000001.1"/>
</dbReference>
<dbReference type="InterPro" id="IPR023827">
    <property type="entry name" value="Peptidase_S8_Asp-AS"/>
</dbReference>
<comment type="caution">
    <text evidence="11">The sequence shown here is derived from an EMBL/GenBank/DDBJ whole genome shotgun (WGS) entry which is preliminary data.</text>
</comment>
<comment type="similarity">
    <text evidence="1 6 7">Belongs to the peptidase S8 family.</text>
</comment>
<dbReference type="GO" id="GO:0006508">
    <property type="term" value="P:proteolysis"/>
    <property type="evidence" value="ECO:0007669"/>
    <property type="project" value="UniProtKB-KW"/>
</dbReference>
<dbReference type="PANTHER" id="PTHR43399:SF4">
    <property type="entry name" value="CELL WALL-ASSOCIATED PROTEASE"/>
    <property type="match status" value="1"/>
</dbReference>
<dbReference type="Gene3D" id="3.40.50.200">
    <property type="entry name" value="Peptidase S8/S53 domain"/>
    <property type="match status" value="1"/>
</dbReference>
<dbReference type="Pfam" id="PF00082">
    <property type="entry name" value="Peptidase_S8"/>
    <property type="match status" value="1"/>
</dbReference>
<feature type="signal peptide" evidence="9">
    <location>
        <begin position="1"/>
        <end position="36"/>
    </location>
</feature>
<dbReference type="InterPro" id="IPR051048">
    <property type="entry name" value="Peptidase_S8/S53_subtilisin"/>
</dbReference>
<dbReference type="Proteomes" id="UP000320876">
    <property type="component" value="Unassembled WGS sequence"/>
</dbReference>
<dbReference type="InterPro" id="IPR022398">
    <property type="entry name" value="Peptidase_S8_His-AS"/>
</dbReference>
<feature type="active site" description="Charge relay system" evidence="5 6">
    <location>
        <position position="248"/>
    </location>
</feature>
<dbReference type="PRINTS" id="PR00723">
    <property type="entry name" value="SUBTILISIN"/>
</dbReference>
<dbReference type="Gene3D" id="3.50.30.30">
    <property type="match status" value="1"/>
</dbReference>
<proteinExistence type="inferred from homology"/>
<evidence type="ECO:0000256" key="2">
    <source>
        <dbReference type="ARBA" id="ARBA00022670"/>
    </source>
</evidence>
<evidence type="ECO:0000256" key="5">
    <source>
        <dbReference type="PIRSR" id="PIRSR615500-1"/>
    </source>
</evidence>
<dbReference type="GO" id="GO:0004252">
    <property type="term" value="F:serine-type endopeptidase activity"/>
    <property type="evidence" value="ECO:0007669"/>
    <property type="project" value="UniProtKB-UniRule"/>
</dbReference>
<dbReference type="PANTHER" id="PTHR43399">
    <property type="entry name" value="SUBTILISIN-RELATED"/>
    <property type="match status" value="1"/>
</dbReference>
<dbReference type="PROSITE" id="PS00138">
    <property type="entry name" value="SUBTILASE_SER"/>
    <property type="match status" value="1"/>
</dbReference>
<keyword evidence="4 6" id="KW-0720">Serine protease</keyword>
<feature type="region of interest" description="Disordered" evidence="8">
    <location>
        <begin position="1318"/>
        <end position="1348"/>
    </location>
</feature>
<keyword evidence="3 6" id="KW-0378">Hydrolase</keyword>
<keyword evidence="12" id="KW-1185">Reference proteome</keyword>
<dbReference type="InterPro" id="IPR046450">
    <property type="entry name" value="PA_dom_sf"/>
</dbReference>
<feature type="active site" description="Charge relay system" evidence="5 6">
    <location>
        <position position="456"/>
    </location>
</feature>
<evidence type="ECO:0000259" key="10">
    <source>
        <dbReference type="Pfam" id="PF00082"/>
    </source>
</evidence>
<keyword evidence="9" id="KW-0732">Signal</keyword>
<dbReference type="InterPro" id="IPR036852">
    <property type="entry name" value="Peptidase_S8/S53_dom_sf"/>
</dbReference>
<keyword evidence="2 6" id="KW-0645">Protease</keyword>
<feature type="active site" description="Charge relay system" evidence="5 6">
    <location>
        <position position="280"/>
    </location>
</feature>
<organism evidence="11 12">
    <name type="scientific">Amycolatopsis cihanbeyliensis</name>
    <dbReference type="NCBI Taxonomy" id="1128664"/>
    <lineage>
        <taxon>Bacteria</taxon>
        <taxon>Bacillati</taxon>
        <taxon>Actinomycetota</taxon>
        <taxon>Actinomycetes</taxon>
        <taxon>Pseudonocardiales</taxon>
        <taxon>Pseudonocardiaceae</taxon>
        <taxon>Amycolatopsis</taxon>
    </lineage>
</organism>
<evidence type="ECO:0000256" key="1">
    <source>
        <dbReference type="ARBA" id="ARBA00011073"/>
    </source>
</evidence>
<name>A0A542DI21_AMYCI</name>
<evidence type="ECO:0000313" key="11">
    <source>
        <dbReference type="EMBL" id="TQJ02674.1"/>
    </source>
</evidence>
<evidence type="ECO:0000256" key="8">
    <source>
        <dbReference type="SAM" id="MobiDB-lite"/>
    </source>
</evidence>
<dbReference type="InterPro" id="IPR023828">
    <property type="entry name" value="Peptidase_S8_Ser-AS"/>
</dbReference>
<evidence type="ECO:0000256" key="7">
    <source>
        <dbReference type="RuleBase" id="RU003355"/>
    </source>
</evidence>
<dbReference type="InterPro" id="IPR000209">
    <property type="entry name" value="Peptidase_S8/S53_dom"/>
</dbReference>
<reference evidence="11 12" key="1">
    <citation type="submission" date="2019-06" db="EMBL/GenBank/DDBJ databases">
        <title>Sequencing the genomes of 1000 actinobacteria strains.</title>
        <authorList>
            <person name="Klenk H.-P."/>
        </authorList>
    </citation>
    <scope>NUCLEOTIDE SEQUENCE [LARGE SCALE GENOMIC DNA]</scope>
    <source>
        <strain evidence="11 12">DSM 45679</strain>
    </source>
</reference>
<dbReference type="SUPFAM" id="SSF52743">
    <property type="entry name" value="Subtilisin-like"/>
    <property type="match status" value="1"/>
</dbReference>
<evidence type="ECO:0000256" key="6">
    <source>
        <dbReference type="PROSITE-ProRule" id="PRU01240"/>
    </source>
</evidence>
<dbReference type="InterPro" id="IPR015500">
    <property type="entry name" value="Peptidase_S8_subtilisin-rel"/>
</dbReference>
<sequence length="1348" mass="142039">MTTPHTRTARRRFRRSLLAFALLAVQAIAYPSQVAAADPSEPRAAASPAEAVHRVTLLTGDEVTYTEHADGTRAARIDAAPRPDRPPVTFETVTTADGLFVYPSDAMPYVRADVLDRDLFNLTGLVGEGLADASASTLPVLASYGQGGTLSAESLRTRANGLPAARPHTAVRTLGGVGVRVDKADAEKFWAAVAADPGTDGELRHGLAELELDHTVRVSLDRSAAQVGAPTAWDSGLDGSGTTVAVVDTGVDADHPDLAGRVTETANFTSEQDATDLHGHGTHVASIAAGSGAASGGSYRGIAPGADLLAAKVFDRWGTGPASQVMAGMEWAVDRGADVVNLSLGAGITDGTDPLAAMVNTLSAKNGTLFVVAAGNAGPGNRTVTTPGSADAALTVGAVDRNNELAWFSSRGPRLTDATVKPEIVAPGVEIAAARAAGTSGGSPLGEHYTRWSGTSMATPHVAGAAAILAQQHPDWSGARLKDRLVSTARDLELPWFEQGAGLLDIARAIGQPVSAPASANFGRQQRNGQDLPRVPHELTYTNTGDTPVALELSLEVKGWNGRPAPAATMRLTDRSVSIAPGASATTTVSVDPDIGATGVYGGTVVATATGGTTLRTPVSTYNAPRLFPLDVRVTDSTGKPATAATVEILDDTSGAAHGNDPFQDKLTHRVDLVNGAGRVLLPTGTYSALGRAMERNATSMRWSALSRSEVEVREATEIHLDATETVPVRTTGQEPLDQLDRFVALRRVIPAQAGRPSFISEVSLGAGALDWDVYVTPAAATGRGAITLQDTLSLRPAMVRASVRGHELHPEYDATSLAEKWPGEHVLPLVFAGTGSAENLTGLDVRGKIVMVGLPAPPDDAVGVGQAYRSASSAARHAAKAGATAVVSYVDLPGALPVGGLSSTGLPHLSLSHEEGTALRAALASGESKLTVRVQTAPEKMYNLSFLEENGIPADQVRQVDPAELIATRTTYHADRPGLSARKTWYAFPTGLWMTQFLRGTTVPSRGTVTEYVGPGNDRTVWRRSVALSGTGDNGRLAKMAMYQQNIYRPGESSRPDEHWFRAPMHSMAVELQPDNPALYPGTVEGWRQLCSSCRGGGGDPDQFVPPLQWGDGNPGHFTSPYANAQHFSTTTTKLFQGDREIPRANRDEPLALFPVYELSPDPTRYTLRVSDAMADRPVIGAPSTTLFRHATRTDTEWNFTSTRPNGTAPRGFNCYGGGTNCAFQPLIQLEHRFPLDQANQAPAGTGFTFTTSAASHSKAPDGSPVMWLHVSYSTDGGRTWRQATADPQGSGEWEVTVTHPELAETDGFVWLRSEARDSSGNTVDQTMRRAYSLKSPPPAVPSVGVR</sequence>
<evidence type="ECO:0000256" key="4">
    <source>
        <dbReference type="ARBA" id="ARBA00022825"/>
    </source>
</evidence>
<evidence type="ECO:0000256" key="9">
    <source>
        <dbReference type="SAM" id="SignalP"/>
    </source>
</evidence>
<feature type="chain" id="PRO_5021992798" evidence="9">
    <location>
        <begin position="37"/>
        <end position="1348"/>
    </location>
</feature>